<dbReference type="EMBL" id="VHIR01000006">
    <property type="protein sequence ID" value="TQE43786.1"/>
    <property type="molecule type" value="Genomic_DNA"/>
</dbReference>
<dbReference type="GO" id="GO:0016137">
    <property type="term" value="P:glycoside metabolic process"/>
    <property type="evidence" value="ECO:0007669"/>
    <property type="project" value="UniProtKB-ARBA"/>
</dbReference>
<dbReference type="STRING" id="1686286.GCA_900092335_01421"/>
<keyword evidence="1" id="KW-0862">Zinc</keyword>
<dbReference type="InterPro" id="IPR003737">
    <property type="entry name" value="GlcNAc_PI_deacetylase-related"/>
</dbReference>
<dbReference type="Gene3D" id="3.40.50.10320">
    <property type="entry name" value="LmbE-like"/>
    <property type="match status" value="1"/>
</dbReference>
<dbReference type="SUPFAM" id="SSF102588">
    <property type="entry name" value="LmbE-like"/>
    <property type="match status" value="1"/>
</dbReference>
<dbReference type="Pfam" id="PF02585">
    <property type="entry name" value="PIG-L"/>
    <property type="match status" value="1"/>
</dbReference>
<evidence type="ECO:0000313" key="3">
    <source>
        <dbReference type="Proteomes" id="UP000318080"/>
    </source>
</evidence>
<sequence>MTDLTGFRVVAVHAHPDDEVLFTGGTLADLARRGATVTLLTLTLGDEGEVIGEPYQSVVDNGVLAGLRVRELEDAVAALGIEHEFVGGAGFFRDSGMEGSPAHEHPRALVNRVEEAAGHLHGRFAELDPHIIVTYGPDGGYGHPDHIAVHKAVHTAAGDRRVWWAVFDRAQNYAGLDTLTEPEGWQKPDRDYLDNFTNEASETETFVRYPLDDAAYAAKRAGMAAHPTQIWLADGTVSRTNPVSAFAGIGDPAVAPVAFGLSNLLVMPLLRAEFYHLGQAGTAAAAPAEGAAGLFAGLER</sequence>
<dbReference type="PANTHER" id="PTHR12993:SF26">
    <property type="entry name" value="1D-MYO-INOSITOL 2-ACETAMIDO-2-DEOXY-ALPHA-D-GLUCOPYRANOSIDE DEACETYLASE"/>
    <property type="match status" value="1"/>
</dbReference>
<protein>
    <submittedName>
        <fullName evidence="2">N-acetyl-1-D-myo-inositol-2-amino-2-deoxy-alpha-D-glucopyranoside deacetylase</fullName>
    </submittedName>
</protein>
<dbReference type="RefSeq" id="WP_066509285.1">
    <property type="nucleotide sequence ID" value="NZ_VHIR01000006.1"/>
</dbReference>
<gene>
    <name evidence="2" type="ORF">EJK80_05895</name>
</gene>
<dbReference type="Proteomes" id="UP000318080">
    <property type="component" value="Unassembled WGS sequence"/>
</dbReference>
<evidence type="ECO:0000313" key="2">
    <source>
        <dbReference type="EMBL" id="TQE43786.1"/>
    </source>
</evidence>
<comment type="caution">
    <text evidence="2">The sequence shown here is derived from an EMBL/GenBank/DDBJ whole genome shotgun (WGS) entry which is preliminary data.</text>
</comment>
<proteinExistence type="predicted"/>
<evidence type="ECO:0000256" key="1">
    <source>
        <dbReference type="ARBA" id="ARBA00022833"/>
    </source>
</evidence>
<reference evidence="2 3" key="1">
    <citation type="submission" date="2019-06" db="EMBL/GenBank/DDBJ databases">
        <title>Draft genome of C. phoceense Strain 272.</title>
        <authorList>
            <person name="Pacheco L.G.C."/>
            <person name="Barberis C.M."/>
            <person name="Almuzara M.N."/>
            <person name="Traglia G.M."/>
            <person name="Santos C.S."/>
            <person name="Rocha D.J.P.G."/>
            <person name="Aguiar E.R.G.R."/>
            <person name="Vay C.A."/>
        </authorList>
    </citation>
    <scope>NUCLEOTIDE SEQUENCE [LARGE SCALE GENOMIC DNA]</scope>
    <source>
        <strain evidence="2 3">272</strain>
    </source>
</reference>
<dbReference type="InterPro" id="IPR024078">
    <property type="entry name" value="LmbE-like_dom_sf"/>
</dbReference>
<name>A0A540R7R8_9CORY</name>
<dbReference type="AlphaFoldDB" id="A0A540R7R8"/>
<dbReference type="GO" id="GO:0016811">
    <property type="term" value="F:hydrolase activity, acting on carbon-nitrogen (but not peptide) bonds, in linear amides"/>
    <property type="evidence" value="ECO:0007669"/>
    <property type="project" value="TreeGrafter"/>
</dbReference>
<accession>A0A540R7R8</accession>
<dbReference type="PANTHER" id="PTHR12993">
    <property type="entry name" value="N-ACETYLGLUCOSAMINYL-PHOSPHATIDYLINOSITOL DE-N-ACETYLASE-RELATED"/>
    <property type="match status" value="1"/>
</dbReference>
<organism evidence="2 3">
    <name type="scientific">Corynebacterium phoceense</name>
    <dbReference type="NCBI Taxonomy" id="1686286"/>
    <lineage>
        <taxon>Bacteria</taxon>
        <taxon>Bacillati</taxon>
        <taxon>Actinomycetota</taxon>
        <taxon>Actinomycetes</taxon>
        <taxon>Mycobacteriales</taxon>
        <taxon>Corynebacteriaceae</taxon>
        <taxon>Corynebacterium</taxon>
    </lineage>
</organism>
<keyword evidence="3" id="KW-1185">Reference proteome</keyword>